<protein>
    <submittedName>
        <fullName evidence="1">Uncharacterized protein</fullName>
    </submittedName>
</protein>
<dbReference type="RefSeq" id="WP_139118574.1">
    <property type="nucleotide sequence ID" value="NZ_JAVSGH010000099.1"/>
</dbReference>
<accession>A0ABU3I7H3</accession>
<name>A0ABU3I7H3_9ACTN</name>
<evidence type="ECO:0000313" key="2">
    <source>
        <dbReference type="Proteomes" id="UP001181313"/>
    </source>
</evidence>
<comment type="caution">
    <text evidence="1">The sequence shown here is derived from an EMBL/GenBank/DDBJ whole genome shotgun (WGS) entry which is preliminary data.</text>
</comment>
<dbReference type="EMBL" id="JAVSGH010000099">
    <property type="protein sequence ID" value="MDT3728929.1"/>
    <property type="molecule type" value="Genomic_DNA"/>
</dbReference>
<sequence>MDELLSINSNSVERFLHHWYGTVESVSRVHLDARPYVPAELVEWHMAAALAAGPVTFQDRPVTPRDLVPDSSGMLEFWVENQNGYSWAVDLNDGRLQVFSREAGEGGWTGTSEVLRDFLLHCTVREAVLGGTSKFTIFVDASDINEALESFEPLKFAALSSEEPQVKLWCSEDALVRMAPPPTGYAGPGGQLWMLTFAAPSDSRIERYTSRFGLEDFTETKPARVDLPYEPPPF</sequence>
<keyword evidence="2" id="KW-1185">Reference proteome</keyword>
<reference evidence="1" key="1">
    <citation type="submission" date="2024-05" db="EMBL/GenBank/DDBJ databases">
        <title>30 novel species of actinomycetes from the DSMZ collection.</title>
        <authorList>
            <person name="Nouioui I."/>
        </authorList>
    </citation>
    <scope>NUCLEOTIDE SEQUENCE</scope>
    <source>
        <strain evidence="1">DSM 41972</strain>
    </source>
</reference>
<evidence type="ECO:0000313" key="1">
    <source>
        <dbReference type="EMBL" id="MDT3728929.1"/>
    </source>
</evidence>
<organism evidence="1 2">
    <name type="scientific">Streptomyces althioticus subsp. attaecolombicae</name>
    <dbReference type="NCBI Taxonomy" id="3075534"/>
    <lineage>
        <taxon>Bacteria</taxon>
        <taxon>Bacillati</taxon>
        <taxon>Actinomycetota</taxon>
        <taxon>Actinomycetes</taxon>
        <taxon>Kitasatosporales</taxon>
        <taxon>Streptomycetaceae</taxon>
        <taxon>Streptomyces</taxon>
        <taxon>Streptomyces althioticus group</taxon>
    </lineage>
</organism>
<proteinExistence type="predicted"/>
<dbReference type="Proteomes" id="UP001181313">
    <property type="component" value="Unassembled WGS sequence"/>
</dbReference>
<gene>
    <name evidence="1" type="ORF">ROS62_30340</name>
</gene>